<evidence type="ECO:0000313" key="1">
    <source>
        <dbReference type="EMBL" id="KAF1925666.1"/>
    </source>
</evidence>
<dbReference type="Proteomes" id="UP000800082">
    <property type="component" value="Unassembled WGS sequence"/>
</dbReference>
<name>A0A6A5RGP4_9PLEO</name>
<organism evidence="1 2">
    <name type="scientific">Didymella exigua CBS 183.55</name>
    <dbReference type="NCBI Taxonomy" id="1150837"/>
    <lineage>
        <taxon>Eukaryota</taxon>
        <taxon>Fungi</taxon>
        <taxon>Dikarya</taxon>
        <taxon>Ascomycota</taxon>
        <taxon>Pezizomycotina</taxon>
        <taxon>Dothideomycetes</taxon>
        <taxon>Pleosporomycetidae</taxon>
        <taxon>Pleosporales</taxon>
        <taxon>Pleosporineae</taxon>
        <taxon>Didymellaceae</taxon>
        <taxon>Didymella</taxon>
    </lineage>
</organism>
<dbReference type="GeneID" id="54346082"/>
<sequence>MKSGFARNCSHPGTVPDSHTHVLSSSKFRAECMPHAGFAHILIIGCVVTVPREPGGKAFSNYFSPAVIAATGTRFDTTPVNAPYARGTESTPGPHTRKHPRACIRNRDAESSLVGYCVAARAQGILLKPGYKARIQSLDTKPGYKLGLGIAPCVNAYAL</sequence>
<proteinExistence type="predicted"/>
<keyword evidence="2" id="KW-1185">Reference proteome</keyword>
<gene>
    <name evidence="1" type="ORF">M421DRAFT_234853</name>
</gene>
<accession>A0A6A5RGP4</accession>
<dbReference type="RefSeq" id="XP_033445918.1">
    <property type="nucleotide sequence ID" value="XM_033588435.1"/>
</dbReference>
<protein>
    <submittedName>
        <fullName evidence="1">Uncharacterized protein</fullName>
    </submittedName>
</protein>
<dbReference type="AlphaFoldDB" id="A0A6A5RGP4"/>
<dbReference type="EMBL" id="ML978982">
    <property type="protein sequence ID" value="KAF1925666.1"/>
    <property type="molecule type" value="Genomic_DNA"/>
</dbReference>
<reference evidence="1" key="1">
    <citation type="journal article" date="2020" name="Stud. Mycol.">
        <title>101 Dothideomycetes genomes: a test case for predicting lifestyles and emergence of pathogens.</title>
        <authorList>
            <person name="Haridas S."/>
            <person name="Albert R."/>
            <person name="Binder M."/>
            <person name="Bloem J."/>
            <person name="Labutti K."/>
            <person name="Salamov A."/>
            <person name="Andreopoulos B."/>
            <person name="Baker S."/>
            <person name="Barry K."/>
            <person name="Bills G."/>
            <person name="Bluhm B."/>
            <person name="Cannon C."/>
            <person name="Castanera R."/>
            <person name="Culley D."/>
            <person name="Daum C."/>
            <person name="Ezra D."/>
            <person name="Gonzalez J."/>
            <person name="Henrissat B."/>
            <person name="Kuo A."/>
            <person name="Liang C."/>
            <person name="Lipzen A."/>
            <person name="Lutzoni F."/>
            <person name="Magnuson J."/>
            <person name="Mondo S."/>
            <person name="Nolan M."/>
            <person name="Ohm R."/>
            <person name="Pangilinan J."/>
            <person name="Park H.-J."/>
            <person name="Ramirez L."/>
            <person name="Alfaro M."/>
            <person name="Sun H."/>
            <person name="Tritt A."/>
            <person name="Yoshinaga Y."/>
            <person name="Zwiers L.-H."/>
            <person name="Turgeon B."/>
            <person name="Goodwin S."/>
            <person name="Spatafora J."/>
            <person name="Crous P."/>
            <person name="Grigoriev I."/>
        </authorList>
    </citation>
    <scope>NUCLEOTIDE SEQUENCE</scope>
    <source>
        <strain evidence="1">CBS 183.55</strain>
    </source>
</reference>
<evidence type="ECO:0000313" key="2">
    <source>
        <dbReference type="Proteomes" id="UP000800082"/>
    </source>
</evidence>